<dbReference type="AlphaFoldDB" id="A0A5J9SSB0"/>
<comment type="caution">
    <text evidence="1">The sequence shown here is derived from an EMBL/GenBank/DDBJ whole genome shotgun (WGS) entry which is preliminary data.</text>
</comment>
<keyword evidence="2" id="KW-1185">Reference proteome</keyword>
<accession>A0A5J9SSB0</accession>
<evidence type="ECO:0000313" key="1">
    <source>
        <dbReference type="EMBL" id="TVU01855.1"/>
    </source>
</evidence>
<name>A0A5J9SSB0_9POAL</name>
<proteinExistence type="predicted"/>
<dbReference type="EMBL" id="RWGY01000376">
    <property type="protein sequence ID" value="TVU01855.1"/>
    <property type="molecule type" value="Genomic_DNA"/>
</dbReference>
<protein>
    <submittedName>
        <fullName evidence="1">Uncharacterized protein</fullName>
    </submittedName>
</protein>
<dbReference type="Proteomes" id="UP000324897">
    <property type="component" value="Unassembled WGS sequence"/>
</dbReference>
<gene>
    <name evidence="1" type="ORF">EJB05_52669</name>
</gene>
<evidence type="ECO:0000313" key="2">
    <source>
        <dbReference type="Proteomes" id="UP000324897"/>
    </source>
</evidence>
<organism evidence="1 2">
    <name type="scientific">Eragrostis curvula</name>
    <name type="common">weeping love grass</name>
    <dbReference type="NCBI Taxonomy" id="38414"/>
    <lineage>
        <taxon>Eukaryota</taxon>
        <taxon>Viridiplantae</taxon>
        <taxon>Streptophyta</taxon>
        <taxon>Embryophyta</taxon>
        <taxon>Tracheophyta</taxon>
        <taxon>Spermatophyta</taxon>
        <taxon>Magnoliopsida</taxon>
        <taxon>Liliopsida</taxon>
        <taxon>Poales</taxon>
        <taxon>Poaceae</taxon>
        <taxon>PACMAD clade</taxon>
        <taxon>Chloridoideae</taxon>
        <taxon>Eragrostideae</taxon>
        <taxon>Eragrostidinae</taxon>
        <taxon>Eragrostis</taxon>
    </lineage>
</organism>
<dbReference type="Gramene" id="TVU01855">
    <property type="protein sequence ID" value="TVU01855"/>
    <property type="gene ID" value="EJB05_52669"/>
</dbReference>
<sequence length="144" mass="16875">MMVNYLPRNAKRVENGPGFVVSERRPLSKNTRIHQGSMRILCLPSGAQIKKNGLGFAVSGRRLLSKMKIICQGGRKINRQICSPIRDRGNTDLEMLYPWRSQVISFKTKPHHERIKEELFSCRPWTIPRYQHRIWTRHILGNRK</sequence>
<reference evidence="1 2" key="1">
    <citation type="journal article" date="2019" name="Sci. Rep.">
        <title>A high-quality genome of Eragrostis curvula grass provides insights into Poaceae evolution and supports new strategies to enhance forage quality.</title>
        <authorList>
            <person name="Carballo J."/>
            <person name="Santos B.A.C.M."/>
            <person name="Zappacosta D."/>
            <person name="Garbus I."/>
            <person name="Selva J.P."/>
            <person name="Gallo C.A."/>
            <person name="Diaz A."/>
            <person name="Albertini E."/>
            <person name="Caccamo M."/>
            <person name="Echenique V."/>
        </authorList>
    </citation>
    <scope>NUCLEOTIDE SEQUENCE [LARGE SCALE GENOMIC DNA]</scope>
    <source>
        <strain evidence="2">cv. Victoria</strain>
        <tissue evidence="1">Leaf</tissue>
    </source>
</reference>